<reference evidence="10 11" key="1">
    <citation type="submission" date="2018-10" db="EMBL/GenBank/DDBJ databases">
        <title>Phylogenomics of Brevibacillus.</title>
        <authorList>
            <person name="Dunlap C."/>
        </authorList>
    </citation>
    <scope>NUCLEOTIDE SEQUENCE [LARGE SCALE GENOMIC DNA]</scope>
    <source>
        <strain evidence="10 11">JCM 15716</strain>
    </source>
</reference>
<feature type="transmembrane region" description="Helical" evidence="9">
    <location>
        <begin position="272"/>
        <end position="296"/>
    </location>
</feature>
<keyword evidence="3" id="KW-0813">Transport</keyword>
<keyword evidence="4" id="KW-1003">Cell membrane</keyword>
<feature type="transmembrane region" description="Helical" evidence="9">
    <location>
        <begin position="129"/>
        <end position="158"/>
    </location>
</feature>
<evidence type="ECO:0000256" key="1">
    <source>
        <dbReference type="ARBA" id="ARBA00004141"/>
    </source>
</evidence>
<keyword evidence="7 9" id="KW-0472">Membrane</keyword>
<dbReference type="Proteomes" id="UP000271031">
    <property type="component" value="Unassembled WGS sequence"/>
</dbReference>
<proteinExistence type="inferred from homology"/>
<feature type="transmembrane region" description="Helical" evidence="9">
    <location>
        <begin position="164"/>
        <end position="186"/>
    </location>
</feature>
<dbReference type="PROSITE" id="PS50283">
    <property type="entry name" value="NA_SOLUT_SYMP_3"/>
    <property type="match status" value="1"/>
</dbReference>
<evidence type="ECO:0000256" key="4">
    <source>
        <dbReference type="ARBA" id="ARBA00022475"/>
    </source>
</evidence>
<feature type="transmembrane region" description="Helical" evidence="9">
    <location>
        <begin position="396"/>
        <end position="415"/>
    </location>
</feature>
<dbReference type="InterPro" id="IPR050277">
    <property type="entry name" value="Sodium:Solute_Symporter"/>
</dbReference>
<dbReference type="PANTHER" id="PTHR48086:SF7">
    <property type="entry name" value="SODIUM-SOLUTE SYMPORTER-RELATED"/>
    <property type="match status" value="1"/>
</dbReference>
<dbReference type="CDD" id="cd10322">
    <property type="entry name" value="SLC5sbd"/>
    <property type="match status" value="1"/>
</dbReference>
<dbReference type="AlphaFoldDB" id="A0A3M8CZS9"/>
<evidence type="ECO:0000256" key="8">
    <source>
        <dbReference type="RuleBase" id="RU362091"/>
    </source>
</evidence>
<evidence type="ECO:0000256" key="3">
    <source>
        <dbReference type="ARBA" id="ARBA00022448"/>
    </source>
</evidence>
<dbReference type="Pfam" id="PF00474">
    <property type="entry name" value="SSF"/>
    <property type="match status" value="1"/>
</dbReference>
<feature type="transmembrane region" description="Helical" evidence="9">
    <location>
        <begin position="445"/>
        <end position="467"/>
    </location>
</feature>
<dbReference type="OrthoDB" id="9814523at2"/>
<organism evidence="10 11">
    <name type="scientific">Brevibacillus fluminis</name>
    <dbReference type="NCBI Taxonomy" id="511487"/>
    <lineage>
        <taxon>Bacteria</taxon>
        <taxon>Bacillati</taxon>
        <taxon>Bacillota</taxon>
        <taxon>Bacilli</taxon>
        <taxon>Bacillales</taxon>
        <taxon>Paenibacillaceae</taxon>
        <taxon>Brevibacillus</taxon>
    </lineage>
</organism>
<keyword evidence="5 9" id="KW-0812">Transmembrane</keyword>
<evidence type="ECO:0000256" key="9">
    <source>
        <dbReference type="SAM" id="Phobius"/>
    </source>
</evidence>
<dbReference type="Gene3D" id="1.20.1730.10">
    <property type="entry name" value="Sodium/glucose cotransporter"/>
    <property type="match status" value="1"/>
</dbReference>
<evidence type="ECO:0000313" key="11">
    <source>
        <dbReference type="Proteomes" id="UP000271031"/>
    </source>
</evidence>
<evidence type="ECO:0000256" key="7">
    <source>
        <dbReference type="ARBA" id="ARBA00023136"/>
    </source>
</evidence>
<dbReference type="GO" id="GO:0022857">
    <property type="term" value="F:transmembrane transporter activity"/>
    <property type="evidence" value="ECO:0007669"/>
    <property type="project" value="InterPro"/>
</dbReference>
<feature type="transmembrane region" description="Helical" evidence="9">
    <location>
        <begin position="422"/>
        <end position="439"/>
    </location>
</feature>
<dbReference type="GO" id="GO:0046942">
    <property type="term" value="P:carboxylic acid transport"/>
    <property type="evidence" value="ECO:0007669"/>
    <property type="project" value="UniProtKB-ARBA"/>
</dbReference>
<sequence>MERRDGKRMFTIGSLDWIVIAAYMLGMVAIGLFAGRKLKGYEDHILSGRQVPTHYLAPGLLTTQIGAGSIIGFVGLSYSIGYSGGWWIISNIVTFIVLGLIGAKPLREAIGSKTLPEWFGNRYNEKSRLFTSITIAIAEIAFTTGQIVGGGLLFSVLLGWDPKIGIFAFSIIVVTYTVLGGLWAVFITDFVQMFVMFAGVTALIAVGVMDTGGITNLIKTSPEGYFTLVKDGQISTVIAQILYAIPAIFCSFDIIQKIMSAKSPQVARNSCYWAAGGVVFFAITMPLIGILGYHILGPNVENPEMITPLLIGTILPIGLKGLAISAVLATLMSSASACLIAASAVITNDICKYFVNFEKLEEKRKLSINIWLTLFLGVISWAIASFYDKAMGNMELAWTALSCGAFIPLIAGLLWKKASSAGAISSMLTGALTGMIWLFNDNPLGWRPIIPAYIVGILVLVLVSVLFPNKTGNYVGSRNQEDLVG</sequence>
<keyword evidence="6 9" id="KW-1133">Transmembrane helix</keyword>
<gene>
    <name evidence="10" type="ORF">EDM56_26305</name>
</gene>
<evidence type="ECO:0000313" key="10">
    <source>
        <dbReference type="EMBL" id="RNB81233.1"/>
    </source>
</evidence>
<dbReference type="InterPro" id="IPR018212">
    <property type="entry name" value="Na/solute_symporter_CS"/>
</dbReference>
<feature type="transmembrane region" description="Helical" evidence="9">
    <location>
        <begin position="234"/>
        <end position="252"/>
    </location>
</feature>
<dbReference type="InterPro" id="IPR001734">
    <property type="entry name" value="Na/solute_symporter"/>
</dbReference>
<dbReference type="PANTHER" id="PTHR48086">
    <property type="entry name" value="SODIUM/PROLINE SYMPORTER-RELATED"/>
    <property type="match status" value="1"/>
</dbReference>
<dbReference type="PROSITE" id="PS00457">
    <property type="entry name" value="NA_SOLUT_SYMP_2"/>
    <property type="match status" value="1"/>
</dbReference>
<accession>A0A3M8CZS9</accession>
<keyword evidence="11" id="KW-1185">Reference proteome</keyword>
<comment type="similarity">
    <text evidence="2 8">Belongs to the sodium:solute symporter (SSF) (TC 2.A.21) family.</text>
</comment>
<protein>
    <submittedName>
        <fullName evidence="10">Sodium:solute symporter family protein</fullName>
    </submittedName>
</protein>
<name>A0A3M8CZS9_9BACL</name>
<comment type="caution">
    <text evidence="10">The sequence shown here is derived from an EMBL/GenBank/DDBJ whole genome shotgun (WGS) entry which is preliminary data.</text>
</comment>
<evidence type="ECO:0000256" key="5">
    <source>
        <dbReference type="ARBA" id="ARBA00022692"/>
    </source>
</evidence>
<feature type="transmembrane region" description="Helical" evidence="9">
    <location>
        <begin position="12"/>
        <end position="34"/>
    </location>
</feature>
<dbReference type="GO" id="GO:0005886">
    <property type="term" value="C:plasma membrane"/>
    <property type="evidence" value="ECO:0007669"/>
    <property type="project" value="TreeGrafter"/>
</dbReference>
<feature type="transmembrane region" description="Helical" evidence="9">
    <location>
        <begin position="193"/>
        <end position="214"/>
    </location>
</feature>
<evidence type="ECO:0000256" key="6">
    <source>
        <dbReference type="ARBA" id="ARBA00022989"/>
    </source>
</evidence>
<feature type="transmembrane region" description="Helical" evidence="9">
    <location>
        <begin position="322"/>
        <end position="346"/>
    </location>
</feature>
<feature type="transmembrane region" description="Helical" evidence="9">
    <location>
        <begin position="84"/>
        <end position="103"/>
    </location>
</feature>
<comment type="subcellular location">
    <subcellularLocation>
        <location evidence="1">Membrane</location>
        <topology evidence="1">Multi-pass membrane protein</topology>
    </subcellularLocation>
</comment>
<dbReference type="InterPro" id="IPR038377">
    <property type="entry name" value="Na/Glc_symporter_sf"/>
</dbReference>
<evidence type="ECO:0000256" key="2">
    <source>
        <dbReference type="ARBA" id="ARBA00006434"/>
    </source>
</evidence>
<feature type="transmembrane region" description="Helical" evidence="9">
    <location>
        <begin position="366"/>
        <end position="384"/>
    </location>
</feature>
<dbReference type="EMBL" id="RHHQ01000023">
    <property type="protein sequence ID" value="RNB81233.1"/>
    <property type="molecule type" value="Genomic_DNA"/>
</dbReference>